<dbReference type="STRING" id="158898.SAMN04488548_134568"/>
<dbReference type="RefSeq" id="WP_074849038.1">
    <property type="nucleotide sequence ID" value="NZ_FNLM01000034.1"/>
</dbReference>
<evidence type="ECO:0008006" key="4">
    <source>
        <dbReference type="Google" id="ProtNLM"/>
    </source>
</evidence>
<organism evidence="2 3">
    <name type="scientific">Gordonia westfalica</name>
    <dbReference type="NCBI Taxonomy" id="158898"/>
    <lineage>
        <taxon>Bacteria</taxon>
        <taxon>Bacillati</taxon>
        <taxon>Actinomycetota</taxon>
        <taxon>Actinomycetes</taxon>
        <taxon>Mycobacteriales</taxon>
        <taxon>Gordoniaceae</taxon>
        <taxon>Gordonia</taxon>
    </lineage>
</organism>
<dbReference type="PROSITE" id="PS51257">
    <property type="entry name" value="PROKAR_LIPOPROTEIN"/>
    <property type="match status" value="1"/>
</dbReference>
<name>A0A1H2HN48_9ACTN</name>
<evidence type="ECO:0000313" key="2">
    <source>
        <dbReference type="EMBL" id="SDU33274.1"/>
    </source>
</evidence>
<gene>
    <name evidence="2" type="ORF">SAMN04488548_134568</name>
</gene>
<accession>A0A1H2HN48</accession>
<dbReference type="OrthoDB" id="4553643at2"/>
<protein>
    <recommendedName>
        <fullName evidence="4">Lipoprotein</fullName>
    </recommendedName>
</protein>
<dbReference type="EMBL" id="FNLM01000034">
    <property type="protein sequence ID" value="SDU33274.1"/>
    <property type="molecule type" value="Genomic_DNA"/>
</dbReference>
<dbReference type="AlphaFoldDB" id="A0A1H2HN48"/>
<evidence type="ECO:0000256" key="1">
    <source>
        <dbReference type="SAM" id="MobiDB-lite"/>
    </source>
</evidence>
<feature type="region of interest" description="Disordered" evidence="1">
    <location>
        <begin position="164"/>
        <end position="188"/>
    </location>
</feature>
<sequence length="188" mass="20345">MREIDKMLHRVAAVATAVLAIATVSGCAGISPIGRTTTEENCDTRFEVHENPQPLGSSEKFRQAATELAEAGTASTTLGEVAQRAGWRGTWDRMLPIDDSATSSDINAMAGTSGICFLGIHESDPDSGTRGWYIFFHGQQPVQSMYWDWYSGFVRLDRDAPSTVQRDEPLTASTEFDPPELVTTTGGG</sequence>
<evidence type="ECO:0000313" key="3">
    <source>
        <dbReference type="Proteomes" id="UP000183180"/>
    </source>
</evidence>
<reference evidence="2 3" key="1">
    <citation type="submission" date="2016-10" db="EMBL/GenBank/DDBJ databases">
        <authorList>
            <person name="de Groot N.N."/>
        </authorList>
    </citation>
    <scope>NUCLEOTIDE SEQUENCE [LARGE SCALE GENOMIC DNA]</scope>
    <source>
        <strain evidence="2 3">DSM 44215</strain>
    </source>
</reference>
<dbReference type="Proteomes" id="UP000183180">
    <property type="component" value="Unassembled WGS sequence"/>
</dbReference>
<proteinExistence type="predicted"/>